<dbReference type="Proteomes" id="UP000029844">
    <property type="component" value="Unassembled WGS sequence"/>
</dbReference>
<comment type="caution">
    <text evidence="2">The sequence shown here is derived from an EMBL/GenBank/DDBJ whole genome shotgun (WGS) entry which is preliminary data.</text>
</comment>
<name>A0A099WDT1_9LIST</name>
<evidence type="ECO:0000256" key="1">
    <source>
        <dbReference type="SAM" id="SignalP"/>
    </source>
</evidence>
<proteinExistence type="predicted"/>
<dbReference type="eggNOG" id="ENOG50336CM">
    <property type="taxonomic scope" value="Bacteria"/>
</dbReference>
<accession>A0A099WDT1</accession>
<organism evidence="2 3">
    <name type="scientific">Listeria booriae</name>
    <dbReference type="NCBI Taxonomy" id="1552123"/>
    <lineage>
        <taxon>Bacteria</taxon>
        <taxon>Bacillati</taxon>
        <taxon>Bacillota</taxon>
        <taxon>Bacilli</taxon>
        <taxon>Bacillales</taxon>
        <taxon>Listeriaceae</taxon>
        <taxon>Listeria</taxon>
    </lineage>
</organism>
<feature type="chain" id="PRO_5001964711" description="DUF5626 domain-containing protein" evidence="1">
    <location>
        <begin position="33"/>
        <end position="200"/>
    </location>
</feature>
<evidence type="ECO:0000313" key="3">
    <source>
        <dbReference type="Proteomes" id="UP000029844"/>
    </source>
</evidence>
<dbReference type="GeneID" id="58716624"/>
<protein>
    <recommendedName>
        <fullName evidence="4">DUF5626 domain-containing protein</fullName>
    </recommendedName>
</protein>
<keyword evidence="3" id="KW-1185">Reference proteome</keyword>
<sequence>MQANKIGKIVLIPLLATTLVAAPLLSPISAIANEISTSEETPLPVLTLDEATSGNTPDEFLVRDTSSTPSSPMLRSAMLGYEKWTLKSQVKQKTNTFIGWHPDFKAYKYNVAGYYFSSTQQSTLSVSLGYGPISLSVDKNKSSGYLVPSNINKWTRPAVYGDTYKNTYTVKKYNGANMLTGTSTKYTSTVKKEYILAKNQ</sequence>
<dbReference type="STRING" id="1552123.EP57_04250"/>
<dbReference type="RefSeq" id="WP_052167543.1">
    <property type="nucleotide sequence ID" value="NZ_CBCSHQ010000001.1"/>
</dbReference>
<reference evidence="2 3" key="1">
    <citation type="submission" date="2014-05" db="EMBL/GenBank/DDBJ databases">
        <title>Novel Listeriaceae from food processing environments.</title>
        <authorList>
            <person name="den Bakker H.C."/>
        </authorList>
    </citation>
    <scope>NUCLEOTIDE SEQUENCE [LARGE SCALE GENOMIC DNA]</scope>
    <source>
        <strain evidence="2 3">FSL A5-0281</strain>
    </source>
</reference>
<dbReference type="EMBL" id="JNFA01000011">
    <property type="protein sequence ID" value="KGL42678.1"/>
    <property type="molecule type" value="Genomic_DNA"/>
</dbReference>
<gene>
    <name evidence="2" type="ORF">EP57_04250</name>
</gene>
<evidence type="ECO:0008006" key="4">
    <source>
        <dbReference type="Google" id="ProtNLM"/>
    </source>
</evidence>
<feature type="signal peptide" evidence="1">
    <location>
        <begin position="1"/>
        <end position="32"/>
    </location>
</feature>
<dbReference type="AlphaFoldDB" id="A0A099WDT1"/>
<keyword evidence="1" id="KW-0732">Signal</keyword>
<evidence type="ECO:0000313" key="2">
    <source>
        <dbReference type="EMBL" id="KGL42678.1"/>
    </source>
</evidence>
<dbReference type="OrthoDB" id="2363410at2"/>